<dbReference type="Proteomes" id="UP000253517">
    <property type="component" value="Unassembled WGS sequence"/>
</dbReference>
<dbReference type="PIRSF" id="PIRSF001587">
    <property type="entry name" value="FGAM_synthase_II"/>
    <property type="match status" value="1"/>
</dbReference>
<reference evidence="12 13" key="1">
    <citation type="submission" date="2018-07" db="EMBL/GenBank/DDBJ databases">
        <title>Genomic Encyclopedia of Type Strains, Phase IV (KMG-IV): sequencing the most valuable type-strain genomes for metagenomic binning, comparative biology and taxonomic classification.</title>
        <authorList>
            <person name="Goeker M."/>
        </authorList>
    </citation>
    <scope>NUCLEOTIDE SEQUENCE [LARGE SCALE GENOMIC DNA]</scope>
    <source>
        <strain evidence="12 13">DSM 21410</strain>
    </source>
</reference>
<dbReference type="Pfam" id="PF02769">
    <property type="entry name" value="AIRS_C"/>
    <property type="match status" value="2"/>
</dbReference>
<organism evidence="12 13">
    <name type="scientific">Schleiferia thermophila</name>
    <dbReference type="NCBI Taxonomy" id="884107"/>
    <lineage>
        <taxon>Bacteria</taxon>
        <taxon>Pseudomonadati</taxon>
        <taxon>Bacteroidota</taxon>
        <taxon>Flavobacteriia</taxon>
        <taxon>Flavobacteriales</taxon>
        <taxon>Schleiferiaceae</taxon>
        <taxon>Schleiferia</taxon>
    </lineage>
</organism>
<dbReference type="FunFam" id="3.30.1330.10:FF:000004">
    <property type="entry name" value="Phosphoribosylformylglycinamidine synthase subunit PurL"/>
    <property type="match status" value="1"/>
</dbReference>
<keyword evidence="6 8" id="KW-0067">ATP-binding</keyword>
<evidence type="ECO:0000256" key="3">
    <source>
        <dbReference type="ARBA" id="ARBA00022723"/>
    </source>
</evidence>
<dbReference type="InterPro" id="IPR036676">
    <property type="entry name" value="PurM-like_C_sf"/>
</dbReference>
<dbReference type="InterPro" id="IPR016188">
    <property type="entry name" value="PurM-like_N"/>
</dbReference>
<dbReference type="Pfam" id="PF00586">
    <property type="entry name" value="AIRS"/>
    <property type="match status" value="2"/>
</dbReference>
<feature type="binding site" evidence="8">
    <location>
        <begin position="314"/>
        <end position="316"/>
    </location>
    <ligand>
        <name>substrate</name>
    </ligand>
</feature>
<feature type="binding site" evidence="8">
    <location>
        <position position="539"/>
    </location>
    <ligand>
        <name>Mg(2+)</name>
        <dbReference type="ChEBI" id="CHEBI:18420"/>
        <label>1</label>
    </ligand>
</feature>
<evidence type="ECO:0000313" key="13">
    <source>
        <dbReference type="Proteomes" id="UP000253517"/>
    </source>
</evidence>
<evidence type="ECO:0000259" key="9">
    <source>
        <dbReference type="Pfam" id="PF00586"/>
    </source>
</evidence>
<dbReference type="PANTHER" id="PTHR43555">
    <property type="entry name" value="PHOSPHORIBOSYLFORMYLGLYCINAMIDINE SYNTHASE SUBUNIT PURL"/>
    <property type="match status" value="1"/>
</dbReference>
<keyword evidence="2 8" id="KW-0436">Ligase</keyword>
<evidence type="ECO:0000256" key="4">
    <source>
        <dbReference type="ARBA" id="ARBA00022741"/>
    </source>
</evidence>
<dbReference type="UniPathway" id="UPA00074">
    <property type="reaction ID" value="UER00128"/>
</dbReference>
<comment type="function">
    <text evidence="8">Part of the phosphoribosylformylglycinamidine synthase complex involved in the purines biosynthetic pathway. Catalyzes the ATP-dependent conversion of formylglycinamide ribonucleotide (FGAR) and glutamine to yield formylglycinamidine ribonucleotide (FGAM) and glutamate. The FGAM synthase complex is composed of three subunits. PurQ produces an ammonia molecule by converting glutamine to glutamate. PurL transfers the ammonia molecule to FGAR to form FGAM in an ATP-dependent manner. PurS interacts with PurQ and PurL and is thought to assist in the transfer of the ammonia molecule from PurQ to PurL.</text>
</comment>
<evidence type="ECO:0000256" key="2">
    <source>
        <dbReference type="ARBA" id="ARBA00022598"/>
    </source>
</evidence>
<proteinExistence type="inferred from homology"/>
<dbReference type="CDD" id="cd02203">
    <property type="entry name" value="PurL_repeat1"/>
    <property type="match status" value="1"/>
</dbReference>
<feature type="domain" description="PurM-like N-terminal" evidence="9">
    <location>
        <begin position="77"/>
        <end position="191"/>
    </location>
</feature>
<keyword evidence="13" id="KW-1185">Reference proteome</keyword>
<dbReference type="GO" id="GO:0005737">
    <property type="term" value="C:cytoplasm"/>
    <property type="evidence" value="ECO:0007669"/>
    <property type="project" value="UniProtKB-SubCell"/>
</dbReference>
<feature type="binding site" evidence="8">
    <location>
        <position position="119"/>
    </location>
    <ligand>
        <name>Mg(2+)</name>
        <dbReference type="ChEBI" id="CHEBI:18420"/>
        <label>2</label>
    </ligand>
</feature>
<feature type="binding site" evidence="8">
    <location>
        <position position="53"/>
    </location>
    <ligand>
        <name>ATP</name>
        <dbReference type="ChEBI" id="CHEBI:30616"/>
    </ligand>
</feature>
<dbReference type="InterPro" id="IPR036921">
    <property type="entry name" value="PurM-like_N_sf"/>
</dbReference>
<comment type="caution">
    <text evidence="8">Lacks conserved residue(s) required for the propagation of feature annotation.</text>
</comment>
<feature type="domain" description="PurM-like C-terminal" evidence="10">
    <location>
        <begin position="580"/>
        <end position="717"/>
    </location>
</feature>
<dbReference type="EMBL" id="QPJS01000001">
    <property type="protein sequence ID" value="RCX05358.1"/>
    <property type="molecule type" value="Genomic_DNA"/>
</dbReference>
<dbReference type="HAMAP" id="MF_00420">
    <property type="entry name" value="PurL_2"/>
    <property type="match status" value="1"/>
</dbReference>
<keyword evidence="3 8" id="KW-0479">Metal-binding</keyword>
<evidence type="ECO:0000256" key="7">
    <source>
        <dbReference type="ARBA" id="ARBA00022842"/>
    </source>
</evidence>
<dbReference type="GO" id="GO:0004642">
    <property type="term" value="F:phosphoribosylformylglycinamidine synthase activity"/>
    <property type="evidence" value="ECO:0007669"/>
    <property type="project" value="UniProtKB-UniRule"/>
</dbReference>
<dbReference type="GO" id="GO:0006189">
    <property type="term" value="P:'de novo' IMP biosynthetic process"/>
    <property type="evidence" value="ECO:0007669"/>
    <property type="project" value="UniProtKB-UniRule"/>
</dbReference>
<comment type="pathway">
    <text evidence="8">Purine metabolism; IMP biosynthesis via de novo pathway; 5-amino-1-(5-phospho-D-ribosyl)imidazole from N(2)-formyl-N(1)-(5-phospho-D-ribosyl)glycinamide: step 1/2.</text>
</comment>
<sequence length="745" mass="82177">MNTALYPPINASTAKELGLLEEEFEKIKELLGREPNFTELCAYSAMWSEHCSYKNSIVWLKTLPKDGPHMLVKAGEENAGLVDIGDGYGCAFKIESHNHPSALEPYQGAATGVGGINRDIFTMGARPIALLNSLRFGEPELERTKWLVKGVVKGIGDYGNAFGIPTVGGETYFDKCYNQNPLVNAFSAGIVKTDRIIRAKAEGVGNPVFIVGASTGKDGIHGASFASKDLTEDSADDIPAVQVGDPFMEKLLLEATMELAETDYVVGMQDMGAAGIICSTSEMSAAGKHGMRIHLDRVPLRQKNMEPWEILLSESQERMLVVVKKGHEDQVKKIYDKWDIHCEQIGEVIEGDRLYFYWHDELIADLPASTLVLGGGAPVYYREFRQAAYYSELLDFDINAVPEPKDLKETARKILSLPNVASKKFIYEQYDSMVGTVNMSTNRPTDAAIVNLKGTNKALAMTVDCNPRFVWADPEIGTMMAVSEAARNIVVSGGIPSAVTNCLNFGNPYNPEVYWQFVGAVKGMGKACETFKTPVTGGNVSFYNQTVLKDRVEPVFPTPTIGMIGIVEDKKHITTIPFKQKGDLIYLVGTVREDINQSQYLVHIHGIEKSPVPQFSLEEEYALQEQLKITIRQGLICSAHDISEGGLWVTLMEKALTSGLGFDITLPAEIRKDAYLFGEGPSRVVVTVKQDDETAFIDSMMLNGVDFDLLGHVTKGSIRIDDEDWGHVEDYRNLYENSLTDILLS</sequence>
<dbReference type="PANTHER" id="PTHR43555:SF1">
    <property type="entry name" value="PHOSPHORIBOSYLFORMYLGLYCINAMIDINE SYNTHASE SUBUNIT PURL"/>
    <property type="match status" value="1"/>
</dbReference>
<evidence type="ECO:0000256" key="1">
    <source>
        <dbReference type="ARBA" id="ARBA00022490"/>
    </source>
</evidence>
<feature type="domain" description="PurM-like C-terminal" evidence="10">
    <location>
        <begin position="204"/>
        <end position="358"/>
    </location>
</feature>
<evidence type="ECO:0000256" key="8">
    <source>
        <dbReference type="HAMAP-Rule" id="MF_00420"/>
    </source>
</evidence>
<evidence type="ECO:0000259" key="10">
    <source>
        <dbReference type="Pfam" id="PF02769"/>
    </source>
</evidence>
<feature type="domain" description="Phosphoribosylformylglycinamidine synthase linker" evidence="11">
    <location>
        <begin position="11"/>
        <end position="54"/>
    </location>
</feature>
<evidence type="ECO:0000256" key="5">
    <source>
        <dbReference type="ARBA" id="ARBA00022755"/>
    </source>
</evidence>
<feature type="binding site" evidence="8">
    <location>
        <position position="501"/>
    </location>
    <ligand>
        <name>ATP</name>
        <dbReference type="ChEBI" id="CHEBI:30616"/>
    </ligand>
</feature>
<dbReference type="Gene3D" id="3.90.650.10">
    <property type="entry name" value="PurM-like C-terminal domain"/>
    <property type="match status" value="2"/>
</dbReference>
<dbReference type="RefSeq" id="WP_037356000.1">
    <property type="nucleotide sequence ID" value="NZ_BHZF01000001.1"/>
</dbReference>
<feature type="domain" description="PurM-like N-terminal" evidence="9">
    <location>
        <begin position="446"/>
        <end position="567"/>
    </location>
</feature>
<dbReference type="AlphaFoldDB" id="A0A369AAD5"/>
<keyword evidence="1 8" id="KW-0963">Cytoplasm</keyword>
<dbReference type="Gene3D" id="3.30.1330.10">
    <property type="entry name" value="PurM-like, N-terminal domain"/>
    <property type="match status" value="2"/>
</dbReference>
<dbReference type="CDD" id="cd02204">
    <property type="entry name" value="PurL_repeat2"/>
    <property type="match status" value="1"/>
</dbReference>
<protein>
    <recommendedName>
        <fullName evidence="8">Phosphoribosylformylglycinamidine synthase subunit PurL</fullName>
        <shortName evidence="8">FGAM synthase</shortName>
        <ecNumber evidence="8">6.3.5.3</ecNumber>
    </recommendedName>
    <alternativeName>
        <fullName evidence="8">Formylglycinamide ribonucleotide amidotransferase subunit II</fullName>
        <shortName evidence="8">FGAR amidotransferase II</shortName>
        <shortName evidence="8">FGAR-AT II</shortName>
    </alternativeName>
    <alternativeName>
        <fullName evidence="8">Glutamine amidotransferase PurL</fullName>
    </alternativeName>
    <alternativeName>
        <fullName evidence="8">Phosphoribosylformylglycinamidine synthase subunit II</fullName>
    </alternativeName>
</protein>
<evidence type="ECO:0000259" key="11">
    <source>
        <dbReference type="Pfam" id="PF18072"/>
    </source>
</evidence>
<dbReference type="GO" id="GO:0000287">
    <property type="term" value="F:magnesium ion binding"/>
    <property type="evidence" value="ECO:0007669"/>
    <property type="project" value="UniProtKB-UniRule"/>
</dbReference>
<feature type="binding site" evidence="8">
    <location>
        <position position="242"/>
    </location>
    <ligand>
        <name>substrate</name>
    </ligand>
</feature>
<dbReference type="InterPro" id="IPR041609">
    <property type="entry name" value="PurL_linker"/>
</dbReference>
<feature type="binding site" evidence="8">
    <location>
        <position position="270"/>
    </location>
    <ligand>
        <name>Mg(2+)</name>
        <dbReference type="ChEBI" id="CHEBI:18420"/>
        <label>2</label>
    </ligand>
</feature>
<dbReference type="SUPFAM" id="SSF56042">
    <property type="entry name" value="PurM C-terminal domain-like"/>
    <property type="match status" value="2"/>
</dbReference>
<feature type="binding site" evidence="8">
    <location>
        <begin position="96"/>
        <end position="99"/>
    </location>
    <ligand>
        <name>substrate</name>
    </ligand>
</feature>
<dbReference type="InterPro" id="IPR010918">
    <property type="entry name" value="PurM-like_C_dom"/>
</dbReference>
<feature type="binding site" evidence="8">
    <location>
        <position position="95"/>
    </location>
    <ligand>
        <name>Mg(2+)</name>
        <dbReference type="ChEBI" id="CHEBI:18420"/>
        <label>1</label>
    </ligand>
</feature>
<dbReference type="EC" id="6.3.5.3" evidence="8"/>
<feature type="active site" description="Proton acceptor" evidence="8">
    <location>
        <position position="97"/>
    </location>
</feature>
<comment type="similarity">
    <text evidence="8">Belongs to the FGAMS family.</text>
</comment>
<evidence type="ECO:0000313" key="12">
    <source>
        <dbReference type="EMBL" id="RCX05358.1"/>
    </source>
</evidence>
<feature type="active site" evidence="8">
    <location>
        <position position="50"/>
    </location>
</feature>
<dbReference type="InterPro" id="IPR010074">
    <property type="entry name" value="PRibForGlyAmidine_synth_PurL"/>
</dbReference>
<comment type="catalytic activity">
    <reaction evidence="8">
        <text>N(2)-formyl-N(1)-(5-phospho-beta-D-ribosyl)glycinamide + L-glutamine + ATP + H2O = 2-formamido-N(1)-(5-O-phospho-beta-D-ribosyl)acetamidine + L-glutamate + ADP + phosphate + H(+)</text>
        <dbReference type="Rhea" id="RHEA:17129"/>
        <dbReference type="ChEBI" id="CHEBI:15377"/>
        <dbReference type="ChEBI" id="CHEBI:15378"/>
        <dbReference type="ChEBI" id="CHEBI:29985"/>
        <dbReference type="ChEBI" id="CHEBI:30616"/>
        <dbReference type="ChEBI" id="CHEBI:43474"/>
        <dbReference type="ChEBI" id="CHEBI:58359"/>
        <dbReference type="ChEBI" id="CHEBI:147286"/>
        <dbReference type="ChEBI" id="CHEBI:147287"/>
        <dbReference type="ChEBI" id="CHEBI:456216"/>
        <dbReference type="EC" id="6.3.5.3"/>
    </reaction>
</comment>
<feature type="binding site" evidence="8">
    <location>
        <position position="538"/>
    </location>
    <ligand>
        <name>ATP</name>
        <dbReference type="ChEBI" id="CHEBI:30616"/>
    </ligand>
</feature>
<dbReference type="NCBIfam" id="TIGR01736">
    <property type="entry name" value="FGAM_synth_II"/>
    <property type="match status" value="1"/>
</dbReference>
<dbReference type="SUPFAM" id="SSF55326">
    <property type="entry name" value="PurM N-terminal domain-like"/>
    <property type="match status" value="2"/>
</dbReference>
<keyword evidence="5 8" id="KW-0658">Purine biosynthesis</keyword>
<evidence type="ECO:0000256" key="6">
    <source>
        <dbReference type="ARBA" id="ARBA00022840"/>
    </source>
</evidence>
<accession>A0A369AAD5</accession>
<feature type="binding site" evidence="8">
    <location>
        <position position="541"/>
    </location>
    <ligand>
        <name>substrate</name>
    </ligand>
</feature>
<feature type="binding site" evidence="8">
    <location>
        <position position="118"/>
    </location>
    <ligand>
        <name>substrate</name>
    </ligand>
</feature>
<dbReference type="NCBIfam" id="NF002290">
    <property type="entry name" value="PRK01213.1"/>
    <property type="match status" value="1"/>
</dbReference>
<comment type="subcellular location">
    <subcellularLocation>
        <location evidence="8">Cytoplasm</location>
    </subcellularLocation>
</comment>
<dbReference type="Pfam" id="PF18072">
    <property type="entry name" value="FGAR-AT_linker"/>
    <property type="match status" value="1"/>
</dbReference>
<keyword evidence="4 8" id="KW-0547">Nucleotide-binding</keyword>
<comment type="caution">
    <text evidence="12">The sequence shown here is derived from an EMBL/GenBank/DDBJ whole genome shotgun (WGS) entry which is preliminary data.</text>
</comment>
<dbReference type="GO" id="GO:0005524">
    <property type="term" value="F:ATP binding"/>
    <property type="evidence" value="ECO:0007669"/>
    <property type="project" value="UniProtKB-UniRule"/>
</dbReference>
<name>A0A369AAD5_9FLAO</name>
<comment type="subunit">
    <text evidence="8">Monomer. Part of the FGAM synthase complex composed of 1 PurL, 1 PurQ and 2 PurS subunits.</text>
</comment>
<keyword evidence="7 8" id="KW-0460">Magnesium</keyword>
<gene>
    <name evidence="8" type="primary">purL</name>
    <name evidence="12" type="ORF">DES35_101643</name>
</gene>
<feature type="binding site" evidence="8">
    <location>
        <position position="93"/>
    </location>
    <ligand>
        <name>ATP</name>
        <dbReference type="ChEBI" id="CHEBI:30616"/>
    </ligand>
</feature>